<dbReference type="OrthoDB" id="8069861at2759"/>
<protein>
    <submittedName>
        <fullName evidence="2">Uncharacterized protein</fullName>
    </submittedName>
</protein>
<evidence type="ECO:0000313" key="2">
    <source>
        <dbReference type="EMBL" id="GBO99746.1"/>
    </source>
</evidence>
<dbReference type="AlphaFoldDB" id="A0A4C1SEF8"/>
<reference evidence="2 3" key="1">
    <citation type="journal article" date="2019" name="Commun. Biol.">
        <title>The bagworm genome reveals a unique fibroin gene that provides high tensile strength.</title>
        <authorList>
            <person name="Kono N."/>
            <person name="Nakamura H."/>
            <person name="Ohtoshi R."/>
            <person name="Tomita M."/>
            <person name="Numata K."/>
            <person name="Arakawa K."/>
        </authorList>
    </citation>
    <scope>NUCLEOTIDE SEQUENCE [LARGE SCALE GENOMIC DNA]</scope>
</reference>
<keyword evidence="3" id="KW-1185">Reference proteome</keyword>
<organism evidence="2 3">
    <name type="scientific">Eumeta variegata</name>
    <name type="common">Bagworm moth</name>
    <name type="synonym">Eumeta japonica</name>
    <dbReference type="NCBI Taxonomy" id="151549"/>
    <lineage>
        <taxon>Eukaryota</taxon>
        <taxon>Metazoa</taxon>
        <taxon>Ecdysozoa</taxon>
        <taxon>Arthropoda</taxon>
        <taxon>Hexapoda</taxon>
        <taxon>Insecta</taxon>
        <taxon>Pterygota</taxon>
        <taxon>Neoptera</taxon>
        <taxon>Endopterygota</taxon>
        <taxon>Lepidoptera</taxon>
        <taxon>Glossata</taxon>
        <taxon>Ditrysia</taxon>
        <taxon>Tineoidea</taxon>
        <taxon>Psychidae</taxon>
        <taxon>Oiketicinae</taxon>
        <taxon>Eumeta</taxon>
    </lineage>
</organism>
<evidence type="ECO:0000313" key="3">
    <source>
        <dbReference type="Proteomes" id="UP000299102"/>
    </source>
</evidence>
<feature type="compositionally biased region" description="Pro residues" evidence="1">
    <location>
        <begin position="35"/>
        <end position="46"/>
    </location>
</feature>
<gene>
    <name evidence="2" type="ORF">EVAR_91064_1</name>
</gene>
<proteinExistence type="predicted"/>
<evidence type="ECO:0000256" key="1">
    <source>
        <dbReference type="SAM" id="MobiDB-lite"/>
    </source>
</evidence>
<dbReference type="EMBL" id="BGZK01003302">
    <property type="protein sequence ID" value="GBO99746.1"/>
    <property type="molecule type" value="Genomic_DNA"/>
</dbReference>
<feature type="region of interest" description="Disordered" evidence="1">
    <location>
        <begin position="28"/>
        <end position="54"/>
    </location>
</feature>
<accession>A0A4C1SEF8</accession>
<name>A0A4C1SEF8_EUMVA</name>
<dbReference type="Proteomes" id="UP000299102">
    <property type="component" value="Unassembled WGS sequence"/>
</dbReference>
<sequence>MKSLYQPPPAPRTEFELKEICQLPDRVKELQPFDGPRPSPPRPLGPKPNERMEVDESVQSRTVNYMNRPSGFKRGAKSDNFRNPFKQQKLFNTYTEQYDHFPYFLENGGINERL</sequence>
<comment type="caution">
    <text evidence="2">The sequence shown here is derived from an EMBL/GenBank/DDBJ whole genome shotgun (WGS) entry which is preliminary data.</text>
</comment>